<dbReference type="EMBL" id="MHLH01000015">
    <property type="protein sequence ID" value="OGZ03705.1"/>
    <property type="molecule type" value="Genomic_DNA"/>
</dbReference>
<dbReference type="STRING" id="1798657.A2648_01995"/>
<name>A0A1G2CQP3_9BACT</name>
<organism evidence="3 4">
    <name type="scientific">Candidatus Lloydbacteria bacterium RIFCSPHIGHO2_01_FULL_41_20</name>
    <dbReference type="NCBI Taxonomy" id="1798657"/>
    <lineage>
        <taxon>Bacteria</taxon>
        <taxon>Candidatus Lloydiibacteriota</taxon>
    </lineage>
</organism>
<feature type="domain" description="SUF system FeS cluster assembly SufBD core" evidence="2">
    <location>
        <begin position="61"/>
        <end position="221"/>
    </location>
</feature>
<dbReference type="AlphaFoldDB" id="A0A1G2CQP3"/>
<accession>A0A1G2CQP3</accession>
<comment type="similarity">
    <text evidence="1">Belongs to the iron-sulfur cluster assembly SufBD family.</text>
</comment>
<gene>
    <name evidence="3" type="ORF">A2648_01995</name>
</gene>
<evidence type="ECO:0000313" key="3">
    <source>
        <dbReference type="EMBL" id="OGZ03705.1"/>
    </source>
</evidence>
<comment type="caution">
    <text evidence="3">The sequence shown here is derived from an EMBL/GenBank/DDBJ whole genome shotgun (WGS) entry which is preliminary data.</text>
</comment>
<proteinExistence type="inferred from homology"/>
<dbReference type="Proteomes" id="UP000178841">
    <property type="component" value="Unassembled WGS sequence"/>
</dbReference>
<protein>
    <recommendedName>
        <fullName evidence="2">SUF system FeS cluster assembly SufBD core domain-containing protein</fullName>
    </recommendedName>
</protein>
<dbReference type="GO" id="GO:0016226">
    <property type="term" value="P:iron-sulfur cluster assembly"/>
    <property type="evidence" value="ECO:0007669"/>
    <property type="project" value="InterPro"/>
</dbReference>
<dbReference type="InterPro" id="IPR000825">
    <property type="entry name" value="SUF_FeS_clus_asmbl_SufBD_core"/>
</dbReference>
<dbReference type="InterPro" id="IPR055346">
    <property type="entry name" value="Fe-S_cluster_assembly_SufBD"/>
</dbReference>
<evidence type="ECO:0000259" key="2">
    <source>
        <dbReference type="Pfam" id="PF01458"/>
    </source>
</evidence>
<dbReference type="PANTHER" id="PTHR30508:SF1">
    <property type="entry name" value="UPF0051 PROTEIN ABCI8, CHLOROPLASTIC-RELATED"/>
    <property type="match status" value="1"/>
</dbReference>
<evidence type="ECO:0000256" key="1">
    <source>
        <dbReference type="ARBA" id="ARBA00043967"/>
    </source>
</evidence>
<dbReference type="SUPFAM" id="SSF101960">
    <property type="entry name" value="Stabilizer of iron transporter SufD"/>
    <property type="match status" value="1"/>
</dbReference>
<dbReference type="PANTHER" id="PTHR30508">
    <property type="entry name" value="FES CLUSTER ASSEMBLY PROTEIN SUF"/>
    <property type="match status" value="1"/>
</dbReference>
<reference evidence="3 4" key="1">
    <citation type="journal article" date="2016" name="Nat. Commun.">
        <title>Thousands of microbial genomes shed light on interconnected biogeochemical processes in an aquifer system.</title>
        <authorList>
            <person name="Anantharaman K."/>
            <person name="Brown C.T."/>
            <person name="Hug L.A."/>
            <person name="Sharon I."/>
            <person name="Castelle C.J."/>
            <person name="Probst A.J."/>
            <person name="Thomas B.C."/>
            <person name="Singh A."/>
            <person name="Wilkins M.J."/>
            <person name="Karaoz U."/>
            <person name="Brodie E.L."/>
            <person name="Williams K.H."/>
            <person name="Hubbard S.S."/>
            <person name="Banfield J.F."/>
        </authorList>
    </citation>
    <scope>NUCLEOTIDE SEQUENCE [LARGE SCALE GENOMIC DNA]</scope>
</reference>
<dbReference type="InterPro" id="IPR037284">
    <property type="entry name" value="SUF_FeS_clus_asmbl_SufBD_sf"/>
</dbReference>
<dbReference type="Pfam" id="PF01458">
    <property type="entry name" value="SUFBD_core"/>
    <property type="match status" value="1"/>
</dbReference>
<evidence type="ECO:0000313" key="4">
    <source>
        <dbReference type="Proteomes" id="UP000178841"/>
    </source>
</evidence>
<sequence length="223" mass="24777">MKKILKSYKKPGALKYGLKISSPFIEDFSSVVAGGGEVVFIGKNTHKTMKNDLSLHRLILVTIEEGGTFEYEERVSGTAHAKSDLHIFLKGKGARAEIKARYEVNGDSKIDILHKVYHEADETVSKIETRGVLSGESHAIYRSDINMKKGLRALEGNESAKFLLLSKTAKIDAIPALDIASREVKSNHSLSISRIGEEEMFYPKSRGLEDREAKELILEGFLI</sequence>